<evidence type="ECO:0000313" key="2">
    <source>
        <dbReference type="EMBL" id="PON46192.1"/>
    </source>
</evidence>
<evidence type="ECO:0000313" key="3">
    <source>
        <dbReference type="Proteomes" id="UP000237105"/>
    </source>
</evidence>
<gene>
    <name evidence="2" type="ORF">PanWU01x14_253160</name>
</gene>
<reference evidence="3" key="1">
    <citation type="submission" date="2016-06" db="EMBL/GenBank/DDBJ databases">
        <title>Parallel loss of symbiosis genes in relatives of nitrogen-fixing non-legume Parasponia.</title>
        <authorList>
            <person name="Van Velzen R."/>
            <person name="Holmer R."/>
            <person name="Bu F."/>
            <person name="Rutten L."/>
            <person name="Van Zeijl A."/>
            <person name="Liu W."/>
            <person name="Santuari L."/>
            <person name="Cao Q."/>
            <person name="Sharma T."/>
            <person name="Shen D."/>
            <person name="Roswanjaya Y."/>
            <person name="Wardhani T."/>
            <person name="Kalhor M.S."/>
            <person name="Jansen J."/>
            <person name="Van den Hoogen J."/>
            <person name="Gungor B."/>
            <person name="Hartog M."/>
            <person name="Hontelez J."/>
            <person name="Verver J."/>
            <person name="Yang W.-C."/>
            <person name="Schijlen E."/>
            <person name="Repin R."/>
            <person name="Schilthuizen M."/>
            <person name="Schranz E."/>
            <person name="Heidstra R."/>
            <person name="Miyata K."/>
            <person name="Fedorova E."/>
            <person name="Kohlen W."/>
            <person name="Bisseling T."/>
            <person name="Smit S."/>
            <person name="Geurts R."/>
        </authorList>
    </citation>
    <scope>NUCLEOTIDE SEQUENCE [LARGE SCALE GENOMIC DNA]</scope>
    <source>
        <strain evidence="3">cv. WU1-14</strain>
    </source>
</reference>
<keyword evidence="3" id="KW-1185">Reference proteome</keyword>
<organism evidence="2 3">
    <name type="scientific">Parasponia andersonii</name>
    <name type="common">Sponia andersonii</name>
    <dbReference type="NCBI Taxonomy" id="3476"/>
    <lineage>
        <taxon>Eukaryota</taxon>
        <taxon>Viridiplantae</taxon>
        <taxon>Streptophyta</taxon>
        <taxon>Embryophyta</taxon>
        <taxon>Tracheophyta</taxon>
        <taxon>Spermatophyta</taxon>
        <taxon>Magnoliopsida</taxon>
        <taxon>eudicotyledons</taxon>
        <taxon>Gunneridae</taxon>
        <taxon>Pentapetalae</taxon>
        <taxon>rosids</taxon>
        <taxon>fabids</taxon>
        <taxon>Rosales</taxon>
        <taxon>Cannabaceae</taxon>
        <taxon>Parasponia</taxon>
    </lineage>
</organism>
<comment type="caution">
    <text evidence="2">The sequence shown here is derived from an EMBL/GenBank/DDBJ whole genome shotgun (WGS) entry which is preliminary data.</text>
</comment>
<name>A0A2P5BBM7_PARAD</name>
<feature type="region of interest" description="Disordered" evidence="1">
    <location>
        <begin position="1"/>
        <end position="43"/>
    </location>
</feature>
<dbReference type="Proteomes" id="UP000237105">
    <property type="component" value="Unassembled WGS sequence"/>
</dbReference>
<accession>A0A2P5BBM7</accession>
<protein>
    <submittedName>
        <fullName evidence="2">Uncharacterized protein</fullName>
    </submittedName>
</protein>
<dbReference type="EMBL" id="JXTB01000316">
    <property type="protein sequence ID" value="PON46192.1"/>
    <property type="molecule type" value="Genomic_DNA"/>
</dbReference>
<sequence length="140" mass="15155">MVLPTSMKSKLLLPEKVNEPEVIPTQPIESQKPADSGDSSHSFNLKSIVQSPVELILEKEDEEKALLTAQVSSLEEISFQPSTATPVATPVEVETPFAFSVVMTFLSFCMTYLEDWPADFLDGCAVGVANEVSTYVGISG</sequence>
<evidence type="ECO:0000256" key="1">
    <source>
        <dbReference type="SAM" id="MobiDB-lite"/>
    </source>
</evidence>
<dbReference type="AlphaFoldDB" id="A0A2P5BBM7"/>
<proteinExistence type="predicted"/>